<dbReference type="Proteomes" id="UP001056120">
    <property type="component" value="Linkage Group LG09"/>
</dbReference>
<name>A0ACB9IAW7_9ASTR</name>
<evidence type="ECO:0000313" key="2">
    <source>
        <dbReference type="Proteomes" id="UP001056120"/>
    </source>
</evidence>
<comment type="caution">
    <text evidence="1">The sequence shown here is derived from an EMBL/GenBank/DDBJ whole genome shotgun (WGS) entry which is preliminary data.</text>
</comment>
<accession>A0ACB9IAW7</accession>
<keyword evidence="2" id="KW-1185">Reference proteome</keyword>
<proteinExistence type="predicted"/>
<organism evidence="1 2">
    <name type="scientific">Smallanthus sonchifolius</name>
    <dbReference type="NCBI Taxonomy" id="185202"/>
    <lineage>
        <taxon>Eukaryota</taxon>
        <taxon>Viridiplantae</taxon>
        <taxon>Streptophyta</taxon>
        <taxon>Embryophyta</taxon>
        <taxon>Tracheophyta</taxon>
        <taxon>Spermatophyta</taxon>
        <taxon>Magnoliopsida</taxon>
        <taxon>eudicotyledons</taxon>
        <taxon>Gunneridae</taxon>
        <taxon>Pentapetalae</taxon>
        <taxon>asterids</taxon>
        <taxon>campanulids</taxon>
        <taxon>Asterales</taxon>
        <taxon>Asteraceae</taxon>
        <taxon>Asteroideae</taxon>
        <taxon>Heliantheae alliance</taxon>
        <taxon>Millerieae</taxon>
        <taxon>Smallanthus</taxon>
    </lineage>
</organism>
<evidence type="ECO:0000313" key="1">
    <source>
        <dbReference type="EMBL" id="KAI3805404.1"/>
    </source>
</evidence>
<gene>
    <name evidence="1" type="ORF">L1987_27754</name>
</gene>
<dbReference type="EMBL" id="CM042026">
    <property type="protein sequence ID" value="KAI3805404.1"/>
    <property type="molecule type" value="Genomic_DNA"/>
</dbReference>
<sequence>MPKPLPRHRKNVEGEGQVKLKRSSQIYPREDNLGHWRNGILSLSAEAPGPLRSSDKTYHGTNNELRELPAVELPTLPKILEKLSKELHRQLFDLL</sequence>
<protein>
    <submittedName>
        <fullName evidence="1">Uncharacterized protein</fullName>
    </submittedName>
</protein>
<reference evidence="1 2" key="2">
    <citation type="journal article" date="2022" name="Mol. Ecol. Resour.">
        <title>The genomes of chicory, endive, great burdock and yacon provide insights into Asteraceae paleo-polyploidization history and plant inulin production.</title>
        <authorList>
            <person name="Fan W."/>
            <person name="Wang S."/>
            <person name="Wang H."/>
            <person name="Wang A."/>
            <person name="Jiang F."/>
            <person name="Liu H."/>
            <person name="Zhao H."/>
            <person name="Xu D."/>
            <person name="Zhang Y."/>
        </authorList>
    </citation>
    <scope>NUCLEOTIDE SEQUENCE [LARGE SCALE GENOMIC DNA]</scope>
    <source>
        <strain evidence="2">cv. Yunnan</strain>
        <tissue evidence="1">Leaves</tissue>
    </source>
</reference>
<reference evidence="2" key="1">
    <citation type="journal article" date="2022" name="Mol. Ecol. Resour.">
        <title>The genomes of chicory, endive, great burdock and yacon provide insights into Asteraceae palaeo-polyploidization history and plant inulin production.</title>
        <authorList>
            <person name="Fan W."/>
            <person name="Wang S."/>
            <person name="Wang H."/>
            <person name="Wang A."/>
            <person name="Jiang F."/>
            <person name="Liu H."/>
            <person name="Zhao H."/>
            <person name="Xu D."/>
            <person name="Zhang Y."/>
        </authorList>
    </citation>
    <scope>NUCLEOTIDE SEQUENCE [LARGE SCALE GENOMIC DNA]</scope>
    <source>
        <strain evidence="2">cv. Yunnan</strain>
    </source>
</reference>